<gene>
    <name evidence="4" type="ORF">PRZ48_004247</name>
    <name evidence="3" type="ORF">PRZ48_014354</name>
    <name evidence="2" type="ORF">PRZ48_015303</name>
</gene>
<feature type="region of interest" description="Disordered" evidence="1">
    <location>
        <begin position="1"/>
        <end position="23"/>
    </location>
</feature>
<dbReference type="Gene3D" id="2.60.120.10">
    <property type="entry name" value="Jelly Rolls"/>
    <property type="match status" value="1"/>
</dbReference>
<evidence type="ECO:0000313" key="3">
    <source>
        <dbReference type="EMBL" id="KAK4494998.1"/>
    </source>
</evidence>
<comment type="caution">
    <text evidence="3">The sequence shown here is derived from an EMBL/GenBank/DDBJ whole genome shotgun (WGS) entry which is preliminary data.</text>
</comment>
<dbReference type="EMBL" id="JAXOVC010000003">
    <property type="protein sequence ID" value="KAK4503332.1"/>
    <property type="molecule type" value="Genomic_DNA"/>
</dbReference>
<sequence length="205" mass="21969">MATTPTATAQSTAGLPPGVRDPKRRIIENPVAGEVGNFVRYSYETQGKYAEVDATCVPGGGPPLHYHRAFAEIFTAVQGDLLLYTGSDANKEPLHLPPGETFTVPIGTLHRFSAGPAGAKFKVRIEPGDEEFEKSLYILFGLARDGQLGKDCLPKNPIYTAVVGSMGGMYFPGAAGALLNGVTSVMAAYARWSGTQDELVKKYWE</sequence>
<evidence type="ECO:0000313" key="4">
    <source>
        <dbReference type="EMBL" id="KAK4503332.1"/>
    </source>
</evidence>
<evidence type="ECO:0008006" key="6">
    <source>
        <dbReference type="Google" id="ProtNLM"/>
    </source>
</evidence>
<reference evidence="3" key="2">
    <citation type="submission" date="2023-10" db="EMBL/GenBank/DDBJ databases">
        <authorList>
            <person name="Van Westerhoven A."/>
        </authorList>
    </citation>
    <scope>NUCLEOTIDE SEQUENCE</scope>
    <source>
        <strain evidence="3">P124</strain>
    </source>
</reference>
<accession>A0ABR0E1G0</accession>
<reference evidence="3 5" key="1">
    <citation type="journal article" date="2023" name="G3 (Bethesda)">
        <title>A chromosome-level genome assembly of Zasmidium syzygii isolated from banana leaves.</title>
        <authorList>
            <person name="van Westerhoven A.C."/>
            <person name="Mehrabi R."/>
            <person name="Talebi R."/>
            <person name="Steentjes M.B.F."/>
            <person name="Corcolon B."/>
            <person name="Chong P.A."/>
            <person name="Kema G.H.J."/>
            <person name="Seidl M.F."/>
        </authorList>
    </citation>
    <scope>NUCLEOTIDE SEQUENCE [LARGE SCALE GENOMIC DNA]</scope>
    <source>
        <strain evidence="3 5">P124</strain>
    </source>
</reference>
<dbReference type="Proteomes" id="UP001305779">
    <property type="component" value="Unassembled WGS sequence"/>
</dbReference>
<evidence type="ECO:0000313" key="2">
    <source>
        <dbReference type="EMBL" id="KAK4493636.1"/>
    </source>
</evidence>
<feature type="compositionally biased region" description="Low complexity" evidence="1">
    <location>
        <begin position="1"/>
        <end position="13"/>
    </location>
</feature>
<organism evidence="3 5">
    <name type="scientific">Zasmidium cellare</name>
    <name type="common">Wine cellar mold</name>
    <name type="synonym">Racodium cellare</name>
    <dbReference type="NCBI Taxonomy" id="395010"/>
    <lineage>
        <taxon>Eukaryota</taxon>
        <taxon>Fungi</taxon>
        <taxon>Dikarya</taxon>
        <taxon>Ascomycota</taxon>
        <taxon>Pezizomycotina</taxon>
        <taxon>Dothideomycetes</taxon>
        <taxon>Dothideomycetidae</taxon>
        <taxon>Mycosphaerellales</taxon>
        <taxon>Mycosphaerellaceae</taxon>
        <taxon>Zasmidium</taxon>
    </lineage>
</organism>
<keyword evidence="5" id="KW-1185">Reference proteome</keyword>
<dbReference type="EMBL" id="JAXOVC010000013">
    <property type="protein sequence ID" value="KAK4494998.1"/>
    <property type="molecule type" value="Genomic_DNA"/>
</dbReference>
<dbReference type="EMBL" id="JAXOVC010000016">
    <property type="protein sequence ID" value="KAK4493636.1"/>
    <property type="molecule type" value="Genomic_DNA"/>
</dbReference>
<dbReference type="SUPFAM" id="SSF51182">
    <property type="entry name" value="RmlC-like cupins"/>
    <property type="match status" value="1"/>
</dbReference>
<evidence type="ECO:0000256" key="1">
    <source>
        <dbReference type="SAM" id="MobiDB-lite"/>
    </source>
</evidence>
<dbReference type="InterPro" id="IPR014710">
    <property type="entry name" value="RmlC-like_jellyroll"/>
</dbReference>
<protein>
    <recommendedName>
        <fullName evidence="6">Cupin 2 conserved barrel domain-containing protein</fullName>
    </recommendedName>
</protein>
<evidence type="ECO:0000313" key="5">
    <source>
        <dbReference type="Proteomes" id="UP001305779"/>
    </source>
</evidence>
<name>A0ABR0E1G0_ZASCE</name>
<dbReference type="InterPro" id="IPR011051">
    <property type="entry name" value="RmlC_Cupin_sf"/>
</dbReference>
<proteinExistence type="predicted"/>